<dbReference type="PROSITE" id="PS50977">
    <property type="entry name" value="HTH_TETR_2"/>
    <property type="match status" value="1"/>
</dbReference>
<sequence>MLARADRPARPKKPGNCYHFGGLAGAFLQASAAAVEAHGVSKLSLRSIARDIGVSVSAVYHHFHDKDDLLKALAAAGFGELAARLDQAGARPKALAHLYLRFAVQHPARYRLMYQVFEGGDPRVRRAELEAFERFAGAAKAAIGDRRSSQDAQRLAEAMWAWARGAATRLLAADADAQAPDLEHRIDESLAWLGLVEPCL</sequence>
<feature type="DNA-binding region" description="H-T-H motif" evidence="4">
    <location>
        <begin position="44"/>
        <end position="63"/>
    </location>
</feature>
<evidence type="ECO:0000256" key="1">
    <source>
        <dbReference type="ARBA" id="ARBA00023015"/>
    </source>
</evidence>
<organism evidence="6">
    <name type="scientific">Caulobacter sp. (strain K31)</name>
    <dbReference type="NCBI Taxonomy" id="366602"/>
    <lineage>
        <taxon>Bacteria</taxon>
        <taxon>Pseudomonadati</taxon>
        <taxon>Pseudomonadota</taxon>
        <taxon>Alphaproteobacteria</taxon>
        <taxon>Caulobacterales</taxon>
        <taxon>Caulobacteraceae</taxon>
        <taxon>Caulobacter</taxon>
    </lineage>
</organism>
<dbReference type="STRING" id="366602.Caul_0424"/>
<dbReference type="GO" id="GO:0000976">
    <property type="term" value="F:transcription cis-regulatory region binding"/>
    <property type="evidence" value="ECO:0007669"/>
    <property type="project" value="TreeGrafter"/>
</dbReference>
<dbReference type="InterPro" id="IPR036271">
    <property type="entry name" value="Tet_transcr_reg_TetR-rel_C_sf"/>
</dbReference>
<keyword evidence="2 4" id="KW-0238">DNA-binding</keyword>
<evidence type="ECO:0000256" key="4">
    <source>
        <dbReference type="PROSITE-ProRule" id="PRU00335"/>
    </source>
</evidence>
<dbReference type="OrthoDB" id="7056813at2"/>
<dbReference type="SUPFAM" id="SSF48498">
    <property type="entry name" value="Tetracyclin repressor-like, C-terminal domain"/>
    <property type="match status" value="1"/>
</dbReference>
<dbReference type="KEGG" id="cak:Caul_0424"/>
<feature type="domain" description="HTH tetR-type" evidence="5">
    <location>
        <begin position="21"/>
        <end position="81"/>
    </location>
</feature>
<dbReference type="InterPro" id="IPR009057">
    <property type="entry name" value="Homeodomain-like_sf"/>
</dbReference>
<reference evidence="6" key="1">
    <citation type="submission" date="2008-01" db="EMBL/GenBank/DDBJ databases">
        <title>Complete sequence of chromosome of Caulobacter sp. K31.</title>
        <authorList>
            <consortium name="US DOE Joint Genome Institute"/>
            <person name="Copeland A."/>
            <person name="Lucas S."/>
            <person name="Lapidus A."/>
            <person name="Barry K."/>
            <person name="Glavina del Rio T."/>
            <person name="Dalin E."/>
            <person name="Tice H."/>
            <person name="Pitluck S."/>
            <person name="Bruce D."/>
            <person name="Goodwin L."/>
            <person name="Thompson L.S."/>
            <person name="Brettin T."/>
            <person name="Detter J.C."/>
            <person name="Han C."/>
            <person name="Schmutz J."/>
            <person name="Larimer F."/>
            <person name="Land M."/>
            <person name="Hauser L."/>
            <person name="Kyrpides N."/>
            <person name="Kim E."/>
            <person name="Stephens C."/>
            <person name="Richardson P."/>
        </authorList>
    </citation>
    <scope>NUCLEOTIDE SEQUENCE [LARGE SCALE GENOMIC DNA]</scope>
    <source>
        <strain evidence="6">K31</strain>
    </source>
</reference>
<accession>B0T5K3</accession>
<keyword evidence="1" id="KW-0805">Transcription regulation</keyword>
<dbReference type="PRINTS" id="PR00455">
    <property type="entry name" value="HTHTETR"/>
</dbReference>
<dbReference type="AlphaFoldDB" id="B0T5K3"/>
<dbReference type="Gene3D" id="1.10.357.10">
    <property type="entry name" value="Tetracycline Repressor, domain 2"/>
    <property type="match status" value="1"/>
</dbReference>
<evidence type="ECO:0000259" key="5">
    <source>
        <dbReference type="PROSITE" id="PS50977"/>
    </source>
</evidence>
<dbReference type="EMBL" id="CP000927">
    <property type="protein sequence ID" value="ABZ69561.1"/>
    <property type="molecule type" value="Genomic_DNA"/>
</dbReference>
<evidence type="ECO:0000256" key="2">
    <source>
        <dbReference type="ARBA" id="ARBA00023125"/>
    </source>
</evidence>
<dbReference type="PANTHER" id="PTHR30055:SF220">
    <property type="entry name" value="TETR-FAMILY REGULATORY PROTEIN"/>
    <property type="match status" value="1"/>
</dbReference>
<dbReference type="SUPFAM" id="SSF46689">
    <property type="entry name" value="Homeodomain-like"/>
    <property type="match status" value="1"/>
</dbReference>
<dbReference type="PANTHER" id="PTHR30055">
    <property type="entry name" value="HTH-TYPE TRANSCRIPTIONAL REGULATOR RUTR"/>
    <property type="match status" value="1"/>
</dbReference>
<dbReference type="GO" id="GO:0003700">
    <property type="term" value="F:DNA-binding transcription factor activity"/>
    <property type="evidence" value="ECO:0007669"/>
    <property type="project" value="TreeGrafter"/>
</dbReference>
<dbReference type="InterPro" id="IPR001647">
    <property type="entry name" value="HTH_TetR"/>
</dbReference>
<dbReference type="Pfam" id="PF00440">
    <property type="entry name" value="TetR_N"/>
    <property type="match status" value="1"/>
</dbReference>
<dbReference type="eggNOG" id="COG1309">
    <property type="taxonomic scope" value="Bacteria"/>
</dbReference>
<dbReference type="InterPro" id="IPR050109">
    <property type="entry name" value="HTH-type_TetR-like_transc_reg"/>
</dbReference>
<keyword evidence="3" id="KW-0804">Transcription</keyword>
<dbReference type="HOGENOM" id="CLU_069356_40_0_5"/>
<gene>
    <name evidence="6" type="ordered locus">Caul_0424</name>
</gene>
<evidence type="ECO:0000313" key="6">
    <source>
        <dbReference type="EMBL" id="ABZ69561.1"/>
    </source>
</evidence>
<protein>
    <submittedName>
        <fullName evidence="6">Transcriptional regulator, TetR family</fullName>
    </submittedName>
</protein>
<dbReference type="InterPro" id="IPR025996">
    <property type="entry name" value="MT1864/Rv1816-like_C"/>
</dbReference>
<dbReference type="Pfam" id="PF13305">
    <property type="entry name" value="TetR_C_33"/>
    <property type="match status" value="1"/>
</dbReference>
<proteinExistence type="predicted"/>
<evidence type="ECO:0000256" key="3">
    <source>
        <dbReference type="ARBA" id="ARBA00023163"/>
    </source>
</evidence>
<name>B0T5K3_CAUSK</name>